<keyword evidence="1" id="KW-0326">Glycosidase</keyword>
<dbReference type="EMBL" id="JAGIOB010000001">
    <property type="protein sequence ID" value="MBP2417565.1"/>
    <property type="molecule type" value="Genomic_DNA"/>
</dbReference>
<dbReference type="InterPro" id="IPR013785">
    <property type="entry name" value="Aldolase_TIM"/>
</dbReference>
<protein>
    <submittedName>
        <fullName evidence="1">Alpha-galactosidase</fullName>
        <ecNumber evidence="1">3.2.1.22</ecNumber>
    </submittedName>
</protein>
<dbReference type="RefSeq" id="WP_210056239.1">
    <property type="nucleotide sequence ID" value="NZ_BAAAMH010000003.1"/>
</dbReference>
<dbReference type="Gene3D" id="2.70.98.60">
    <property type="entry name" value="alpha-galactosidase from lactobacil brevis"/>
    <property type="match status" value="1"/>
</dbReference>
<organism evidence="1 2">
    <name type="scientific">Microlunatus capsulatus</name>
    <dbReference type="NCBI Taxonomy" id="99117"/>
    <lineage>
        <taxon>Bacteria</taxon>
        <taxon>Bacillati</taxon>
        <taxon>Actinomycetota</taxon>
        <taxon>Actinomycetes</taxon>
        <taxon>Propionibacteriales</taxon>
        <taxon>Propionibacteriaceae</taxon>
        <taxon>Microlunatus</taxon>
    </lineage>
</organism>
<dbReference type="PRINTS" id="PR00743">
    <property type="entry name" value="GLHYDRLASE36"/>
</dbReference>
<comment type="caution">
    <text evidence="1">The sequence shown here is derived from an EMBL/GenBank/DDBJ whole genome shotgun (WGS) entry which is preliminary data.</text>
</comment>
<dbReference type="Gene3D" id="3.20.20.70">
    <property type="entry name" value="Aldolase class I"/>
    <property type="match status" value="1"/>
</dbReference>
<dbReference type="CDD" id="cd14791">
    <property type="entry name" value="GH36"/>
    <property type="match status" value="1"/>
</dbReference>
<evidence type="ECO:0000313" key="1">
    <source>
        <dbReference type="EMBL" id="MBP2417565.1"/>
    </source>
</evidence>
<dbReference type="Proteomes" id="UP000758168">
    <property type="component" value="Unassembled WGS sequence"/>
</dbReference>
<gene>
    <name evidence="1" type="ORF">JOF54_002487</name>
</gene>
<name>A0ABS4Z941_9ACTN</name>
<evidence type="ECO:0000313" key="2">
    <source>
        <dbReference type="Proteomes" id="UP000758168"/>
    </source>
</evidence>
<proteinExistence type="predicted"/>
<dbReference type="InterPro" id="IPR002252">
    <property type="entry name" value="Glyco_hydro_36"/>
</dbReference>
<dbReference type="InterPro" id="IPR017853">
    <property type="entry name" value="GH"/>
</dbReference>
<sequence length="604" mass="65083">MSAAPEVLAVLPGAELVRDGGEAAATWTATVQGPTPAEGLVPVVAAVHVPGARTLRGFTSSWGLEFEPQDRPAGEPLVLEVTSGRSSNQASPWLAVEGAAGACVLTLHWSGNWRLTSTPTAEGVRVEVGLHPDGQRLHLTEGEAGTLPAVSVGWGTSTAEAAASLARHLLGQVPPGPPLLTEWNHWWPYEDVEIDEDVFLANAAVAADLGLEVAVLDAGWFGRADATSDWVAERGDWHRVNTARFPHGLAWLAEQTRARGVEFGIWVEAEAVGGAATVAEEHPELLALDADGARLGYVCLGSRRGREHVHDTVHGLLEQTRARWLKWDFNLDPGRGCARDDHGHRADDGLLQHYRGLYAVLDRLKVAHPATVLEACASGGLRLDAGLAAHVDGFFLSDPDWTEHHLAVLWGAARMLPPRQLLHWPQSEWRGEHRFQKVDYSGSLLTLEQFDTKVRAALLHRFGVSVRLTEMRPDLAARLREHVTTFTTVVRPLLADGVLVPLTEQPLREERGHRQPAFQLSSGDEHLVAAFRLPPTGGWDPVRPAGLDARTTYAVAPVDVAAPDEAVLVTGAELQDVGLPSPPASVTSALWSVRRAAAGDGGRR</sequence>
<accession>A0ABS4Z941</accession>
<dbReference type="GO" id="GO:0004557">
    <property type="term" value="F:alpha-galactosidase activity"/>
    <property type="evidence" value="ECO:0007669"/>
    <property type="project" value="UniProtKB-EC"/>
</dbReference>
<keyword evidence="1" id="KW-0378">Hydrolase</keyword>
<reference evidence="1 2" key="1">
    <citation type="submission" date="2021-03" db="EMBL/GenBank/DDBJ databases">
        <title>Sequencing the genomes of 1000 actinobacteria strains.</title>
        <authorList>
            <person name="Klenk H.-P."/>
        </authorList>
    </citation>
    <scope>NUCLEOTIDE SEQUENCE [LARGE SCALE GENOMIC DNA]</scope>
    <source>
        <strain evidence="1 2">DSM 12936</strain>
    </source>
</reference>
<dbReference type="EC" id="3.2.1.22" evidence="1"/>
<dbReference type="SUPFAM" id="SSF51445">
    <property type="entry name" value="(Trans)glycosidases"/>
    <property type="match status" value="1"/>
</dbReference>
<dbReference type="Pfam" id="PF02065">
    <property type="entry name" value="Melibiase"/>
    <property type="match status" value="1"/>
</dbReference>
<dbReference type="InterPro" id="IPR038417">
    <property type="entry name" value="Alpga-gal_N_sf"/>
</dbReference>
<keyword evidence="2" id="KW-1185">Reference proteome</keyword>